<dbReference type="Proteomes" id="UP000789570">
    <property type="component" value="Unassembled WGS sequence"/>
</dbReference>
<evidence type="ECO:0000313" key="2">
    <source>
        <dbReference type="Proteomes" id="UP000789570"/>
    </source>
</evidence>
<dbReference type="AlphaFoldDB" id="A0A9N9I1C6"/>
<sequence>MPVKMPVDELLFPMPGLVVLLSLFPVAFDVSGAGTGGCGTGGAPG</sequence>
<gene>
    <name evidence="1" type="ORF">FCALED_LOCUS14163</name>
</gene>
<dbReference type="EMBL" id="CAJVPQ010009533">
    <property type="protein sequence ID" value="CAG8716068.1"/>
    <property type="molecule type" value="Genomic_DNA"/>
</dbReference>
<comment type="caution">
    <text evidence="1">The sequence shown here is derived from an EMBL/GenBank/DDBJ whole genome shotgun (WGS) entry which is preliminary data.</text>
</comment>
<keyword evidence="2" id="KW-1185">Reference proteome</keyword>
<accession>A0A9N9I1C6</accession>
<protein>
    <submittedName>
        <fullName evidence="1">195_t:CDS:1</fullName>
    </submittedName>
</protein>
<name>A0A9N9I1C6_9GLOM</name>
<proteinExistence type="predicted"/>
<reference evidence="1" key="1">
    <citation type="submission" date="2021-06" db="EMBL/GenBank/DDBJ databases">
        <authorList>
            <person name="Kallberg Y."/>
            <person name="Tangrot J."/>
            <person name="Rosling A."/>
        </authorList>
    </citation>
    <scope>NUCLEOTIDE SEQUENCE</scope>
    <source>
        <strain evidence="1">UK204</strain>
    </source>
</reference>
<organism evidence="1 2">
    <name type="scientific">Funneliformis caledonium</name>
    <dbReference type="NCBI Taxonomy" id="1117310"/>
    <lineage>
        <taxon>Eukaryota</taxon>
        <taxon>Fungi</taxon>
        <taxon>Fungi incertae sedis</taxon>
        <taxon>Mucoromycota</taxon>
        <taxon>Glomeromycotina</taxon>
        <taxon>Glomeromycetes</taxon>
        <taxon>Glomerales</taxon>
        <taxon>Glomeraceae</taxon>
        <taxon>Funneliformis</taxon>
    </lineage>
</organism>
<evidence type="ECO:0000313" key="1">
    <source>
        <dbReference type="EMBL" id="CAG8716068.1"/>
    </source>
</evidence>